<dbReference type="Pfam" id="PF02777">
    <property type="entry name" value="Sod_Fe_C"/>
    <property type="match status" value="1"/>
</dbReference>
<comment type="similarity">
    <text evidence="2 9">Belongs to the iron/manganese superoxide dismutase family.</text>
</comment>
<dbReference type="PANTHER" id="PTHR42769">
    <property type="entry name" value="SUPEROXIDE DISMUTASE"/>
    <property type="match status" value="1"/>
</dbReference>
<comment type="function">
    <text evidence="9">Destroys radicals which are normally produced within the cells and which are toxic to biological systems.</text>
</comment>
<dbReference type="PRINTS" id="PR01703">
    <property type="entry name" value="MNSODISMTASE"/>
</dbReference>
<feature type="binding site" evidence="8">
    <location>
        <position position="165"/>
    </location>
    <ligand>
        <name>Mn(2+)</name>
        <dbReference type="ChEBI" id="CHEBI:29035"/>
    </ligand>
</feature>
<name>A0A3N1MAT8_9PROT</name>
<comment type="catalytic activity">
    <reaction evidence="7">
        <text>2 superoxide + 2 H(+) = H2O2 + O2</text>
        <dbReference type="Rhea" id="RHEA:20696"/>
        <dbReference type="ChEBI" id="CHEBI:15378"/>
        <dbReference type="ChEBI" id="CHEBI:15379"/>
        <dbReference type="ChEBI" id="CHEBI:16240"/>
        <dbReference type="ChEBI" id="CHEBI:18421"/>
        <dbReference type="EC" id="1.15.1.1"/>
    </reaction>
    <physiologicalReaction direction="left-to-right" evidence="7">
        <dbReference type="Rhea" id="RHEA:20697"/>
    </physiologicalReaction>
</comment>
<dbReference type="Gene3D" id="1.10.287.990">
    <property type="entry name" value="Fe,Mn superoxide dismutase (SOD) domain"/>
    <property type="match status" value="1"/>
</dbReference>
<keyword evidence="4 9" id="KW-0560">Oxidoreductase</keyword>
<evidence type="ECO:0000256" key="5">
    <source>
        <dbReference type="ARBA" id="ARBA00023004"/>
    </source>
</evidence>
<dbReference type="EC" id="1.15.1.1" evidence="9"/>
<dbReference type="PIRSF" id="PIRSF000349">
    <property type="entry name" value="SODismutase"/>
    <property type="match status" value="1"/>
</dbReference>
<dbReference type="InterPro" id="IPR019832">
    <property type="entry name" value="Mn/Fe_SOD_C"/>
</dbReference>
<reference evidence="12 13" key="1">
    <citation type="submission" date="2018-11" db="EMBL/GenBank/DDBJ databases">
        <title>Genomic Encyclopedia of Type Strains, Phase IV (KMG-IV): sequencing the most valuable type-strain genomes for metagenomic binning, comparative biology and taxonomic classification.</title>
        <authorList>
            <person name="Goeker M."/>
        </authorList>
    </citation>
    <scope>NUCLEOTIDE SEQUENCE [LARGE SCALE GENOMIC DNA]</scope>
    <source>
        <strain evidence="12 13">DSM 5900</strain>
    </source>
</reference>
<dbReference type="GO" id="GO:0005737">
    <property type="term" value="C:cytoplasm"/>
    <property type="evidence" value="ECO:0007669"/>
    <property type="project" value="UniProtKB-ARBA"/>
</dbReference>
<dbReference type="Gene3D" id="3.55.40.20">
    <property type="entry name" value="Iron/manganese superoxide dismutase, C-terminal domain"/>
    <property type="match status" value="1"/>
</dbReference>
<dbReference type="RefSeq" id="WP_123689213.1">
    <property type="nucleotide sequence ID" value="NZ_AP019700.1"/>
</dbReference>
<dbReference type="InterPro" id="IPR001189">
    <property type="entry name" value="Mn/Fe_SOD"/>
</dbReference>
<evidence type="ECO:0000313" key="12">
    <source>
        <dbReference type="EMBL" id="ROP99869.1"/>
    </source>
</evidence>
<comment type="caution">
    <text evidence="12">The sequence shown here is derived from an EMBL/GenBank/DDBJ whole genome shotgun (WGS) entry which is preliminary data.</text>
</comment>
<dbReference type="OrthoDB" id="9803125at2"/>
<feature type="domain" description="Manganese/iron superoxide dismutase C-terminal" evidence="11">
    <location>
        <begin position="94"/>
        <end position="194"/>
    </location>
</feature>
<evidence type="ECO:0000256" key="4">
    <source>
        <dbReference type="ARBA" id="ARBA00023002"/>
    </source>
</evidence>
<evidence type="ECO:0000256" key="2">
    <source>
        <dbReference type="ARBA" id="ARBA00008714"/>
    </source>
</evidence>
<dbReference type="SUPFAM" id="SSF46609">
    <property type="entry name" value="Fe,Mn superoxide dismutase (SOD), N-terminal domain"/>
    <property type="match status" value="1"/>
</dbReference>
<keyword evidence="13" id="KW-1185">Reference proteome</keyword>
<evidence type="ECO:0000256" key="6">
    <source>
        <dbReference type="ARBA" id="ARBA00024318"/>
    </source>
</evidence>
<dbReference type="GO" id="GO:0046914">
    <property type="term" value="F:transition metal ion binding"/>
    <property type="evidence" value="ECO:0007669"/>
    <property type="project" value="UniProtKB-ARBA"/>
</dbReference>
<dbReference type="SUPFAM" id="SSF54719">
    <property type="entry name" value="Fe,Mn superoxide dismutase (SOD), C-terminal domain"/>
    <property type="match status" value="1"/>
</dbReference>
<evidence type="ECO:0000256" key="3">
    <source>
        <dbReference type="ARBA" id="ARBA00022723"/>
    </source>
</evidence>
<comment type="cofactor">
    <cofactor evidence="1">
        <name>Fe(3+)</name>
        <dbReference type="ChEBI" id="CHEBI:29034"/>
    </cofactor>
</comment>
<keyword evidence="3 8" id="KW-0479">Metal-binding</keyword>
<organism evidence="12 13">
    <name type="scientific">Stella humosa</name>
    <dbReference type="NCBI Taxonomy" id="94"/>
    <lineage>
        <taxon>Bacteria</taxon>
        <taxon>Pseudomonadati</taxon>
        <taxon>Pseudomonadota</taxon>
        <taxon>Alphaproteobacteria</taxon>
        <taxon>Rhodospirillales</taxon>
        <taxon>Stellaceae</taxon>
        <taxon>Stella</taxon>
    </lineage>
</organism>
<dbReference type="AlphaFoldDB" id="A0A3N1MAT8"/>
<dbReference type="EMBL" id="RJKX01000013">
    <property type="protein sequence ID" value="ROP99869.1"/>
    <property type="molecule type" value="Genomic_DNA"/>
</dbReference>
<feature type="binding site" evidence="8">
    <location>
        <position position="79"/>
    </location>
    <ligand>
        <name>Mn(2+)</name>
        <dbReference type="ChEBI" id="CHEBI:29035"/>
    </ligand>
</feature>
<proteinExistence type="inferred from homology"/>
<dbReference type="Proteomes" id="UP000278222">
    <property type="component" value="Unassembled WGS sequence"/>
</dbReference>
<evidence type="ECO:0000256" key="1">
    <source>
        <dbReference type="ARBA" id="ARBA00001965"/>
    </source>
</evidence>
<dbReference type="GO" id="GO:0004784">
    <property type="term" value="F:superoxide dismutase activity"/>
    <property type="evidence" value="ECO:0007669"/>
    <property type="project" value="UniProtKB-EC"/>
</dbReference>
<evidence type="ECO:0000259" key="11">
    <source>
        <dbReference type="Pfam" id="PF02777"/>
    </source>
</evidence>
<protein>
    <recommendedName>
        <fullName evidence="9">Superoxide dismutase</fullName>
        <ecNumber evidence="9">1.15.1.1</ecNumber>
    </recommendedName>
</protein>
<dbReference type="FunFam" id="1.10.287.990:FF:000002">
    <property type="entry name" value="Superoxide dismutase"/>
    <property type="match status" value="1"/>
</dbReference>
<dbReference type="InterPro" id="IPR036324">
    <property type="entry name" value="Mn/Fe_SOD_N_sf"/>
</dbReference>
<dbReference type="InterPro" id="IPR036314">
    <property type="entry name" value="SOD_C_sf"/>
</dbReference>
<feature type="binding site" evidence="8">
    <location>
        <position position="161"/>
    </location>
    <ligand>
        <name>Mn(2+)</name>
        <dbReference type="ChEBI" id="CHEBI:29035"/>
    </ligand>
</feature>
<feature type="domain" description="Manganese/iron superoxide dismutase N-terminal" evidence="10">
    <location>
        <begin position="3"/>
        <end position="87"/>
    </location>
</feature>
<dbReference type="Pfam" id="PF00081">
    <property type="entry name" value="Sod_Fe_N"/>
    <property type="match status" value="1"/>
</dbReference>
<evidence type="ECO:0000256" key="7">
    <source>
        <dbReference type="ARBA" id="ARBA00047393"/>
    </source>
</evidence>
<dbReference type="InterPro" id="IPR019831">
    <property type="entry name" value="Mn/Fe_SOD_N"/>
</dbReference>
<evidence type="ECO:0000256" key="8">
    <source>
        <dbReference type="PIRSR" id="PIRSR000349-1"/>
    </source>
</evidence>
<dbReference type="InterPro" id="IPR019833">
    <property type="entry name" value="Mn/Fe_SOD_BS"/>
</dbReference>
<evidence type="ECO:0000259" key="10">
    <source>
        <dbReference type="Pfam" id="PF00081"/>
    </source>
</evidence>
<comment type="function">
    <text evidence="6">Destroys superoxide anion radicals which are normally produced within the cells and which are toxic to biological systems. Catalyzes the dismutation of superoxide anion radicals into O2 and H2O2 by successive reduction and oxidation of the transition metal ion at the active site.</text>
</comment>
<sequence>MAFELPPLPYAPNALEPHMSANTFSFHHAKHHQAYVTNLNNLIKDTPLADKSLEEIILATASDASKAGVFNNAAQVWNHTFFWNSMKPAGGGAPSGDLAKKIDAAFGSLAKFKEEFKAAAVGQFGSGWAWLVLDGSDLKIVKTGNAGTPMTSGQKALLTVDVWEHAYYLDYQNRRPDFVQTFLDHLVNWDFAAKNLG</sequence>
<dbReference type="PROSITE" id="PS00088">
    <property type="entry name" value="SOD_MN"/>
    <property type="match status" value="1"/>
</dbReference>
<evidence type="ECO:0000256" key="9">
    <source>
        <dbReference type="RuleBase" id="RU000414"/>
    </source>
</evidence>
<keyword evidence="5" id="KW-0408">Iron</keyword>
<accession>A0A3N1MAT8</accession>
<evidence type="ECO:0000313" key="13">
    <source>
        <dbReference type="Proteomes" id="UP000278222"/>
    </source>
</evidence>
<dbReference type="FunFam" id="3.55.40.20:FF:000001">
    <property type="entry name" value="Superoxide dismutase"/>
    <property type="match status" value="1"/>
</dbReference>
<dbReference type="PANTHER" id="PTHR42769:SF3">
    <property type="entry name" value="SUPEROXIDE DISMUTASE [FE] 2, CHLOROPLASTIC"/>
    <property type="match status" value="1"/>
</dbReference>
<feature type="binding site" evidence="8">
    <location>
        <position position="27"/>
    </location>
    <ligand>
        <name>Mn(2+)</name>
        <dbReference type="ChEBI" id="CHEBI:29035"/>
    </ligand>
</feature>
<gene>
    <name evidence="12" type="ORF">EDC65_1660</name>
</gene>